<keyword evidence="1" id="KW-1185">Reference proteome</keyword>
<dbReference type="AlphaFoldDB" id="A0A915HQH4"/>
<evidence type="ECO:0000313" key="1">
    <source>
        <dbReference type="Proteomes" id="UP000887565"/>
    </source>
</evidence>
<protein>
    <submittedName>
        <fullName evidence="2">Uncharacterized protein</fullName>
    </submittedName>
</protein>
<accession>A0A915HQH4</accession>
<sequence>FFKRKSENFKKVLAQQTVSHKHSKKNRLQKTFTHRISFKTIGQICAKFKIQYKNLVIGPFTLKWHMTRNYGVNNVMLKTYFLLSIFGTINQTTDSFEWTNIVK</sequence>
<dbReference type="Proteomes" id="UP000887565">
    <property type="component" value="Unplaced"/>
</dbReference>
<reference evidence="2" key="1">
    <citation type="submission" date="2022-11" db="UniProtKB">
        <authorList>
            <consortium name="WormBaseParasite"/>
        </authorList>
    </citation>
    <scope>IDENTIFICATION</scope>
</reference>
<dbReference type="WBParaSite" id="nRc.2.0.1.t03761-RA">
    <property type="protein sequence ID" value="nRc.2.0.1.t03761-RA"/>
    <property type="gene ID" value="nRc.2.0.1.g03761"/>
</dbReference>
<proteinExistence type="predicted"/>
<organism evidence="1 2">
    <name type="scientific">Romanomermis culicivorax</name>
    <name type="common">Nematode worm</name>
    <dbReference type="NCBI Taxonomy" id="13658"/>
    <lineage>
        <taxon>Eukaryota</taxon>
        <taxon>Metazoa</taxon>
        <taxon>Ecdysozoa</taxon>
        <taxon>Nematoda</taxon>
        <taxon>Enoplea</taxon>
        <taxon>Dorylaimia</taxon>
        <taxon>Mermithida</taxon>
        <taxon>Mermithoidea</taxon>
        <taxon>Mermithidae</taxon>
        <taxon>Romanomermis</taxon>
    </lineage>
</organism>
<name>A0A915HQH4_ROMCU</name>
<evidence type="ECO:0000313" key="2">
    <source>
        <dbReference type="WBParaSite" id="nRc.2.0.1.t03761-RA"/>
    </source>
</evidence>